<dbReference type="InterPro" id="IPR026466">
    <property type="entry name" value="Fim_isopep_form_D2_dom"/>
</dbReference>
<organism evidence="8 9">
    <name type="scientific">Bifidobacterium longum subsp. infantis</name>
    <dbReference type="NCBI Taxonomy" id="1682"/>
    <lineage>
        <taxon>Bacteria</taxon>
        <taxon>Bacillati</taxon>
        <taxon>Actinomycetota</taxon>
        <taxon>Actinomycetes</taxon>
        <taxon>Bifidobacteriales</taxon>
        <taxon>Bifidobacteriaceae</taxon>
        <taxon>Bifidobacterium</taxon>
    </lineage>
</organism>
<dbReference type="Proteomes" id="UP000067206">
    <property type="component" value="Chromosome"/>
</dbReference>
<evidence type="ECO:0000313" key="9">
    <source>
        <dbReference type="Proteomes" id="UP000067206"/>
    </source>
</evidence>
<proteinExistence type="predicted"/>
<keyword evidence="2" id="KW-0964">Secreted</keyword>
<keyword evidence="3" id="KW-0732">Signal</keyword>
<dbReference type="Pfam" id="PF17802">
    <property type="entry name" value="SpaA"/>
    <property type="match status" value="1"/>
</dbReference>
<evidence type="ECO:0000313" key="8">
    <source>
        <dbReference type="EMBL" id="ALE08455.1"/>
    </source>
</evidence>
<gene>
    <name evidence="8" type="ORF">RY67_386</name>
</gene>
<evidence type="ECO:0000259" key="5">
    <source>
        <dbReference type="Pfam" id="PF00746"/>
    </source>
</evidence>
<dbReference type="Pfam" id="PF00746">
    <property type="entry name" value="Gram_pos_anchor"/>
    <property type="match status" value="1"/>
</dbReference>
<dbReference type="RefSeq" id="WP_060620152.1">
    <property type="nucleotide sequence ID" value="NZ_CP010411.1"/>
</dbReference>
<evidence type="ECO:0000256" key="3">
    <source>
        <dbReference type="ARBA" id="ARBA00022729"/>
    </source>
</evidence>
<dbReference type="AlphaFoldDB" id="A0A0M3T5U1"/>
<dbReference type="PATRIC" id="fig|1682.24.peg.379"/>
<feature type="domain" description="Gram-positive pilin backbone subunit 2 Cna-B-like" evidence="6">
    <location>
        <begin position="217"/>
        <end position="340"/>
    </location>
</feature>
<evidence type="ECO:0000256" key="2">
    <source>
        <dbReference type="ARBA" id="ARBA00022525"/>
    </source>
</evidence>
<dbReference type="Gene3D" id="2.60.40.740">
    <property type="match status" value="1"/>
</dbReference>
<name>A0A0M3T5U1_BIFLI</name>
<dbReference type="NCBIfam" id="TIGR01167">
    <property type="entry name" value="LPXTG_anchor"/>
    <property type="match status" value="1"/>
</dbReference>
<reference evidence="8 9" key="1">
    <citation type="submission" date="2014-12" db="EMBL/GenBank/DDBJ databases">
        <title>Complete genome sequence of Bifidobacterium longum subsp. infantis BT1.</title>
        <authorList>
            <person name="Kim J.F."/>
            <person name="Kwak M.-J."/>
        </authorList>
    </citation>
    <scope>NUCLEOTIDE SEQUENCE [LARGE SCALE GENOMIC DNA]</scope>
    <source>
        <strain evidence="8 9">BT1</strain>
    </source>
</reference>
<dbReference type="GO" id="GO:0005975">
    <property type="term" value="P:carbohydrate metabolic process"/>
    <property type="evidence" value="ECO:0007669"/>
    <property type="project" value="UniProtKB-ARBA"/>
</dbReference>
<sequence length="525" mass="54385">MKLRKLFAGVAAAATLLGGMAFGAATANAADTDQATITVNNAQAGYTYTGYKFATFDNVQGTAPNATSVEVNTVAAWKDAVYQAADAANGGQQNDVPAEYAENPAAYVATFDAATARRFTDELTKRIPAGEQSTAAVNGVITATEGWFLVTSTAKTAGKSALVATQITNGGKTYTKITLNTEDGQHNIDTLGQFNAKDENVPTPPTKTADGKGTVNVGDTVNYTITAVVPPAAAGYDTYKYTITDAASKGLNVAEDNANFTVVVKKGNTDGTDKTLAKDTDYTLTQNGSASDENGTVTTIAFPNVKDYAGKTIQVTYKGVVTSDAVDQVTNTATVKNNNDQTGEGTTVVKKLGKFDFTKIGVGNDATGLAGAEFKVSADKGKTFIKFSQDANGVYYPDATNGSETLTSADGKGAQKTLGKVAVRGLAEGVYTVQETKAPTGYAENFKVTFTVTIGENGGEGTLTVDNLHQVNTTDKTVLNVKSITQLPLTGAAGTMLFTVVAVLLAGVAATVFAKSRSTKRALNA</sequence>
<feature type="domain" description="Gram-positive cocci surface proteins LPxTG" evidence="5">
    <location>
        <begin position="484"/>
        <end position="517"/>
    </location>
</feature>
<accession>A0A0M3T5U1</accession>
<dbReference type="InterPro" id="IPR019931">
    <property type="entry name" value="LPXTG_anchor"/>
</dbReference>
<evidence type="ECO:0000256" key="1">
    <source>
        <dbReference type="ARBA" id="ARBA00022512"/>
    </source>
</evidence>
<feature type="domain" description="SpaA-like prealbumin fold" evidence="7">
    <location>
        <begin position="355"/>
        <end position="467"/>
    </location>
</feature>
<dbReference type="InterPro" id="IPR048052">
    <property type="entry name" value="FM1-like"/>
</dbReference>
<evidence type="ECO:0000256" key="4">
    <source>
        <dbReference type="ARBA" id="ARBA00023088"/>
    </source>
</evidence>
<evidence type="ECO:0000259" key="7">
    <source>
        <dbReference type="Pfam" id="PF17802"/>
    </source>
</evidence>
<dbReference type="NCBIfam" id="NF033902">
    <property type="entry name" value="iso_D2_wall_anc"/>
    <property type="match status" value="1"/>
</dbReference>
<dbReference type="InterPro" id="IPR041033">
    <property type="entry name" value="SpaA_PFL_dom_1"/>
</dbReference>
<dbReference type="InterPro" id="IPR013783">
    <property type="entry name" value="Ig-like_fold"/>
</dbReference>
<keyword evidence="4" id="KW-0572">Peptidoglycan-anchor</keyword>
<dbReference type="Gene3D" id="2.60.40.10">
    <property type="entry name" value="Immunoglobulins"/>
    <property type="match status" value="1"/>
</dbReference>
<dbReference type="EMBL" id="CP010411">
    <property type="protein sequence ID" value="ALE08455.1"/>
    <property type="molecule type" value="Genomic_DNA"/>
</dbReference>
<protein>
    <submittedName>
        <fullName evidence="8">LPXTG-motif cell wall anchor domain protein</fullName>
    </submittedName>
</protein>
<dbReference type="InterPro" id="IPR032334">
    <property type="entry name" value="GramPos_pilinBB"/>
</dbReference>
<dbReference type="NCBIfam" id="TIGR04226">
    <property type="entry name" value="RrgB_K2N_iso_D2"/>
    <property type="match status" value="1"/>
</dbReference>
<dbReference type="Pfam" id="PF16569">
    <property type="entry name" value="GramPos_pilinBB"/>
    <property type="match status" value="1"/>
</dbReference>
<evidence type="ECO:0000259" key="6">
    <source>
        <dbReference type="Pfam" id="PF16569"/>
    </source>
</evidence>
<keyword evidence="1" id="KW-0134">Cell wall</keyword>